<protein>
    <recommendedName>
        <fullName evidence="3">DUF2017 domain-containing protein</fullName>
    </recommendedName>
</protein>
<sequence length="153" mass="16549">MKRIEVKLGLSAVAPLLDVIKEAADSLAGRLAVALPDFAQDGELRDVWAGPLLESQNTGLAQLLGLFDSDFFKTGVIAFDEENATSLLRACAAVRLQVRTQFLTALPDEAMETGAVDPEALDDGTRKALMCYLFLATMQEVIIQHLENSILEG</sequence>
<dbReference type="Pfam" id="PF09438">
    <property type="entry name" value="DUF2017"/>
    <property type="match status" value="1"/>
</dbReference>
<proteinExistence type="predicted"/>
<comment type="caution">
    <text evidence="1">The sequence shown here is derived from an EMBL/GenBank/DDBJ whole genome shotgun (WGS) entry which is preliminary data.</text>
</comment>
<keyword evidence="2" id="KW-1185">Reference proteome</keyword>
<dbReference type="Proteomes" id="UP000078486">
    <property type="component" value="Unassembled WGS sequence"/>
</dbReference>
<name>A0A178IM43_9BACT</name>
<dbReference type="RefSeq" id="WP_068769383.1">
    <property type="nucleotide sequence ID" value="NZ_CP109796.1"/>
</dbReference>
<accession>A0A178IM43</accession>
<dbReference type="InterPro" id="IPR018561">
    <property type="entry name" value="AosR"/>
</dbReference>
<dbReference type="AlphaFoldDB" id="A0A178IM43"/>
<reference evidence="1 2" key="1">
    <citation type="submission" date="2016-01" db="EMBL/GenBank/DDBJ databases">
        <title>High potential of lignocellulose degradation of a new Verrucomicrobia species.</title>
        <authorList>
            <person name="Wang Y."/>
            <person name="Shi Y."/>
            <person name="Qiu Z."/>
            <person name="Liu S."/>
            <person name="Yang H."/>
        </authorList>
    </citation>
    <scope>NUCLEOTIDE SEQUENCE [LARGE SCALE GENOMIC DNA]</scope>
    <source>
        <strain evidence="1 2">TSB47</strain>
    </source>
</reference>
<dbReference type="OrthoDB" id="196428at2"/>
<evidence type="ECO:0008006" key="3">
    <source>
        <dbReference type="Google" id="ProtNLM"/>
    </source>
</evidence>
<dbReference type="EMBL" id="LRRQ01000049">
    <property type="protein sequence ID" value="OAM90751.1"/>
    <property type="molecule type" value="Genomic_DNA"/>
</dbReference>
<gene>
    <name evidence="1" type="ORF">AW736_06510</name>
</gene>
<dbReference type="STRING" id="1184151.AW736_06510"/>
<organism evidence="1 2">
    <name type="scientific">Termitidicoccus mucosus</name>
    <dbReference type="NCBI Taxonomy" id="1184151"/>
    <lineage>
        <taxon>Bacteria</taxon>
        <taxon>Pseudomonadati</taxon>
        <taxon>Verrucomicrobiota</taxon>
        <taxon>Opitutia</taxon>
        <taxon>Opitutales</taxon>
        <taxon>Opitutaceae</taxon>
        <taxon>Termitidicoccus</taxon>
    </lineage>
</organism>
<evidence type="ECO:0000313" key="1">
    <source>
        <dbReference type="EMBL" id="OAM90751.1"/>
    </source>
</evidence>
<evidence type="ECO:0000313" key="2">
    <source>
        <dbReference type="Proteomes" id="UP000078486"/>
    </source>
</evidence>